<comment type="caution">
    <text evidence="1">The sequence shown here is derived from an EMBL/GenBank/DDBJ whole genome shotgun (WGS) entry which is preliminary data.</text>
</comment>
<accession>A0A813ERU1</accession>
<keyword evidence="2" id="KW-1185">Reference proteome</keyword>
<dbReference type="EMBL" id="CAJNNV010014260">
    <property type="protein sequence ID" value="CAE8602387.1"/>
    <property type="molecule type" value="Genomic_DNA"/>
</dbReference>
<name>A0A813ERU1_POLGL</name>
<proteinExistence type="predicted"/>
<evidence type="ECO:0000313" key="1">
    <source>
        <dbReference type="EMBL" id="CAE8602387.1"/>
    </source>
</evidence>
<reference evidence="1" key="1">
    <citation type="submission" date="2021-02" db="EMBL/GenBank/DDBJ databases">
        <authorList>
            <person name="Dougan E. K."/>
            <person name="Rhodes N."/>
            <person name="Thang M."/>
            <person name="Chan C."/>
        </authorList>
    </citation>
    <scope>NUCLEOTIDE SEQUENCE</scope>
</reference>
<sequence>AARAFIKQTPPELAKALAAVDAPSGETVRTLLKDFYDARSSGLHSAALVTSLLLLPLGAFTPQIRSTVLGFAVLASVKYAWAAGEDKRVGR</sequence>
<dbReference type="AlphaFoldDB" id="A0A813ERU1"/>
<gene>
    <name evidence="1" type="ORF">PGLA1383_LOCUS20628</name>
</gene>
<organism evidence="1 2">
    <name type="scientific">Polarella glacialis</name>
    <name type="common">Dinoflagellate</name>
    <dbReference type="NCBI Taxonomy" id="89957"/>
    <lineage>
        <taxon>Eukaryota</taxon>
        <taxon>Sar</taxon>
        <taxon>Alveolata</taxon>
        <taxon>Dinophyceae</taxon>
        <taxon>Suessiales</taxon>
        <taxon>Suessiaceae</taxon>
        <taxon>Polarella</taxon>
    </lineage>
</organism>
<dbReference type="Proteomes" id="UP000654075">
    <property type="component" value="Unassembled WGS sequence"/>
</dbReference>
<feature type="non-terminal residue" evidence="1">
    <location>
        <position position="1"/>
    </location>
</feature>
<evidence type="ECO:0000313" key="2">
    <source>
        <dbReference type="Proteomes" id="UP000654075"/>
    </source>
</evidence>
<protein>
    <submittedName>
        <fullName evidence="1">Uncharacterized protein</fullName>
    </submittedName>
</protein>